<dbReference type="Proteomes" id="UP000017119">
    <property type="component" value="Chromosome"/>
</dbReference>
<dbReference type="RefSeq" id="WP_022768652.1">
    <property type="nucleotide sequence ID" value="NC_022575.1"/>
</dbReference>
<dbReference type="GO" id="GO:0006275">
    <property type="term" value="P:regulation of DNA replication"/>
    <property type="evidence" value="ECO:0007669"/>
    <property type="project" value="InterPro"/>
</dbReference>
<reference evidence="2 3" key="1">
    <citation type="journal article" date="2013" name="Genome Announc.">
        <title>Genome Sequence of Mycoplasma parvum (Formerly Eperythrozoon parvum), a Diminutive Hemoplasma of the Pig.</title>
        <authorList>
            <person name="do Nascimento N.C."/>
            <person name="Dos Santos A.P."/>
            <person name="Chu Y."/>
            <person name="Guimaraes A.M."/>
            <person name="Pagliaro A."/>
            <person name="Messick J.B."/>
        </authorList>
    </citation>
    <scope>NUCLEOTIDE SEQUENCE [LARGE SCALE GENOMIC DNA]</scope>
    <source>
        <strain evidence="2 3">Indiana</strain>
    </source>
</reference>
<dbReference type="SUPFAM" id="SSF48295">
    <property type="entry name" value="TrpR-like"/>
    <property type="match status" value="1"/>
</dbReference>
<organism evidence="2 3">
    <name type="scientific">Mycoplasma parvum str. Indiana</name>
    <dbReference type="NCBI Taxonomy" id="1403316"/>
    <lineage>
        <taxon>Bacteria</taxon>
        <taxon>Bacillati</taxon>
        <taxon>Mycoplasmatota</taxon>
        <taxon>Mollicutes</taxon>
        <taxon>Mycoplasmataceae</taxon>
        <taxon>Mycoplasma</taxon>
    </lineage>
</organism>
<dbReference type="KEGG" id="mpv:PRV_00005"/>
<dbReference type="GO" id="GO:0005524">
    <property type="term" value="F:ATP binding"/>
    <property type="evidence" value="ECO:0007669"/>
    <property type="project" value="InterPro"/>
</dbReference>
<dbReference type="EMBL" id="CP006771">
    <property type="protein sequence ID" value="AGX88793.1"/>
    <property type="molecule type" value="Genomic_DNA"/>
</dbReference>
<dbReference type="OrthoDB" id="397847at2"/>
<feature type="domain" description="Chromosomal replication initiator DnaA C-terminal" evidence="1">
    <location>
        <begin position="264"/>
        <end position="327"/>
    </location>
</feature>
<accession>U5NEY2</accession>
<dbReference type="Gene3D" id="1.10.1750.10">
    <property type="match status" value="1"/>
</dbReference>
<evidence type="ECO:0000313" key="3">
    <source>
        <dbReference type="Proteomes" id="UP000017119"/>
    </source>
</evidence>
<evidence type="ECO:0000259" key="1">
    <source>
        <dbReference type="SMART" id="SM00760"/>
    </source>
</evidence>
<evidence type="ECO:0000313" key="2">
    <source>
        <dbReference type="EMBL" id="AGX88793.1"/>
    </source>
</evidence>
<dbReference type="SMART" id="SM00760">
    <property type="entry name" value="Bac_DnaA_C"/>
    <property type="match status" value="1"/>
</dbReference>
<dbReference type="InterPro" id="IPR013159">
    <property type="entry name" value="DnaA_C"/>
</dbReference>
<dbReference type="HOGENOM" id="CLU_801266_0_0_14"/>
<dbReference type="STRING" id="1403316.PRV_00005"/>
<dbReference type="GO" id="GO:0006270">
    <property type="term" value="P:DNA replication initiation"/>
    <property type="evidence" value="ECO:0007669"/>
    <property type="project" value="InterPro"/>
</dbReference>
<dbReference type="InterPro" id="IPR010921">
    <property type="entry name" value="Trp_repressor/repl_initiator"/>
</dbReference>
<dbReference type="Pfam" id="PF08299">
    <property type="entry name" value="Bac_DnaA_C"/>
    <property type="match status" value="1"/>
</dbReference>
<dbReference type="PATRIC" id="fig|1403316.3.peg.1"/>
<dbReference type="GO" id="GO:0043565">
    <property type="term" value="F:sequence-specific DNA binding"/>
    <property type="evidence" value="ECO:0007669"/>
    <property type="project" value="InterPro"/>
</dbReference>
<sequence>MSKKKFFKKLEKELINELVKFKRFSENDFYIENLENKLIISKINRLLKEGSGKTYLILGEKGSGKTYLFKWLLKDLENFLYIDLENFQKNFLYLLNNSKLFISFLKKWNIILLDNFELLDSKSKFYKVIELLKKEREEEGKLNIFIESSDKNLFEYQNSFFDKNNIFYLNSPNSIFLIEIIKKLLQKYFNELKITESSISFLSLYLGKDLKIFINKLFKLFFFLQCFEYNVKILDIDNLKKILNELFNLKEKKELINYKNNSQIEIICKKKNFDLRKIKSKSKKREIVFERDQIIYILKEKLNFSIQDISKILFKSESGIIYSLKKIYKRRESNYFREYFDFLIQI</sequence>
<keyword evidence="3" id="KW-1185">Reference proteome</keyword>
<proteinExistence type="predicted"/>
<name>U5NEY2_9MOLU</name>
<dbReference type="Gene3D" id="3.40.50.300">
    <property type="entry name" value="P-loop containing nucleotide triphosphate hydrolases"/>
    <property type="match status" value="1"/>
</dbReference>
<gene>
    <name evidence="2" type="ORF">PRV_00005</name>
</gene>
<dbReference type="SUPFAM" id="SSF52540">
    <property type="entry name" value="P-loop containing nucleoside triphosphate hydrolases"/>
    <property type="match status" value="1"/>
</dbReference>
<dbReference type="AlphaFoldDB" id="U5NEY2"/>
<protein>
    <submittedName>
        <fullName evidence="2">DnaA chromosomal replication initiation protein</fullName>
    </submittedName>
</protein>
<dbReference type="InterPro" id="IPR027417">
    <property type="entry name" value="P-loop_NTPase"/>
</dbReference>